<dbReference type="OrthoDB" id="4417174at2"/>
<dbReference type="Gene3D" id="2.60.130.10">
    <property type="entry name" value="Aromatic compound dioxygenase"/>
    <property type="match status" value="1"/>
</dbReference>
<keyword evidence="2 5" id="KW-0223">Dioxygenase</keyword>
<keyword evidence="3" id="KW-0560">Oxidoreductase</keyword>
<evidence type="ECO:0000256" key="3">
    <source>
        <dbReference type="ARBA" id="ARBA00023002"/>
    </source>
</evidence>
<dbReference type="SUPFAM" id="SSF49482">
    <property type="entry name" value="Aromatic compound dioxygenase"/>
    <property type="match status" value="1"/>
</dbReference>
<dbReference type="GO" id="GO:0018578">
    <property type="term" value="F:protocatechuate 3,4-dioxygenase activity"/>
    <property type="evidence" value="ECO:0007669"/>
    <property type="project" value="InterPro"/>
</dbReference>
<dbReference type="Proteomes" id="UP000093629">
    <property type="component" value="Unassembled WGS sequence"/>
</dbReference>
<accession>A0A1A3N9B9</accession>
<dbReference type="AlphaFoldDB" id="A0A1A3N9B9"/>
<evidence type="ECO:0000256" key="1">
    <source>
        <dbReference type="ARBA" id="ARBA00007825"/>
    </source>
</evidence>
<comment type="similarity">
    <text evidence="1">Belongs to the intradiol ring-cleavage dioxygenase family.</text>
</comment>
<evidence type="ECO:0000313" key="5">
    <source>
        <dbReference type="EMBL" id="OBK18376.1"/>
    </source>
</evidence>
<dbReference type="GO" id="GO:0008199">
    <property type="term" value="F:ferric iron binding"/>
    <property type="evidence" value="ECO:0007669"/>
    <property type="project" value="InterPro"/>
</dbReference>
<name>A0A1A3N9B9_MYCAS</name>
<comment type="caution">
    <text evidence="5">The sequence shown here is derived from an EMBL/GenBank/DDBJ whole genome shotgun (WGS) entry which is preliminary data.</text>
</comment>
<dbReference type="InterPro" id="IPR012786">
    <property type="entry name" value="Protocat_dOase_a"/>
</dbReference>
<reference evidence="5 6" key="1">
    <citation type="submission" date="2016-06" db="EMBL/GenBank/DDBJ databases">
        <authorList>
            <person name="Kjaerup R.B."/>
            <person name="Dalgaard T.S."/>
            <person name="Juul-Madsen H.R."/>
        </authorList>
    </citation>
    <scope>NUCLEOTIDE SEQUENCE [LARGE SCALE GENOMIC DNA]</scope>
    <source>
        <strain evidence="5 6">1245139.5</strain>
    </source>
</reference>
<feature type="domain" description="Intradiol ring-cleavage dioxygenases" evidence="4">
    <location>
        <begin position="38"/>
        <end position="177"/>
    </location>
</feature>
<dbReference type="Pfam" id="PF00775">
    <property type="entry name" value="Dioxygenase_C"/>
    <property type="match status" value="1"/>
</dbReference>
<gene>
    <name evidence="5" type="ORF">A5636_21065</name>
</gene>
<sequence>MRHPEFACTPAQTVGPFFSLGLQFTGDSELVRADVPCAVELHGTIYDGAGAVVPDALVEIWQPDSEGRVPRTVGSLRRERSTFTGWGRAATDADGRYRFTTMAPGPVCPGRAPYFAVTVFARGLLRGLFTRAYLPGADVGGDPLLSAVDPGRRGTLLCSADHGSDRARYRFDVHLQGPNESVFLTYEDHRR</sequence>
<keyword evidence="6" id="KW-1185">Reference proteome</keyword>
<dbReference type="NCBIfam" id="TIGR02423">
    <property type="entry name" value="protocat_alph"/>
    <property type="match status" value="1"/>
</dbReference>
<organism evidence="5 6">
    <name type="scientific">Mycobacterium asiaticum</name>
    <dbReference type="NCBI Taxonomy" id="1790"/>
    <lineage>
        <taxon>Bacteria</taxon>
        <taxon>Bacillati</taxon>
        <taxon>Actinomycetota</taxon>
        <taxon>Actinomycetes</taxon>
        <taxon>Mycobacteriales</taxon>
        <taxon>Mycobacteriaceae</taxon>
        <taxon>Mycobacterium</taxon>
    </lineage>
</organism>
<dbReference type="InterPro" id="IPR015889">
    <property type="entry name" value="Intradiol_dOase_core"/>
</dbReference>
<evidence type="ECO:0000313" key="6">
    <source>
        <dbReference type="Proteomes" id="UP000093629"/>
    </source>
</evidence>
<dbReference type="InterPro" id="IPR000627">
    <property type="entry name" value="Intradiol_dOase_C"/>
</dbReference>
<dbReference type="RefSeq" id="WP_065157723.1">
    <property type="nucleotide sequence ID" value="NZ_LZLQ01000031.1"/>
</dbReference>
<protein>
    <submittedName>
        <fullName evidence="5">Protocatechuate 3,4-dioxygenase subunit alpha</fullName>
    </submittedName>
</protein>
<dbReference type="PANTHER" id="PTHR33711:SF9">
    <property type="entry name" value="PROTOCATECHUATE 3,4-DIOXYGENASE ALPHA CHAIN"/>
    <property type="match status" value="1"/>
</dbReference>
<proteinExistence type="inferred from homology"/>
<dbReference type="InterPro" id="IPR050770">
    <property type="entry name" value="Intradiol_RC_Dioxygenase"/>
</dbReference>
<evidence type="ECO:0000256" key="2">
    <source>
        <dbReference type="ARBA" id="ARBA00022964"/>
    </source>
</evidence>
<dbReference type="EMBL" id="LZLQ01000031">
    <property type="protein sequence ID" value="OBK18376.1"/>
    <property type="molecule type" value="Genomic_DNA"/>
</dbReference>
<evidence type="ECO:0000259" key="4">
    <source>
        <dbReference type="Pfam" id="PF00775"/>
    </source>
</evidence>
<dbReference type="PANTHER" id="PTHR33711">
    <property type="entry name" value="DIOXYGENASE, PUTATIVE (AFU_ORTHOLOGUE AFUA_2G02910)-RELATED"/>
    <property type="match status" value="1"/>
</dbReference>